<dbReference type="GO" id="GO:0008408">
    <property type="term" value="F:3'-5' exonuclease activity"/>
    <property type="evidence" value="ECO:0007669"/>
    <property type="project" value="InterPro"/>
</dbReference>
<dbReference type="Gene3D" id="3.30.420.10">
    <property type="entry name" value="Ribonuclease H-like superfamily/Ribonuclease H"/>
    <property type="match status" value="1"/>
</dbReference>
<sequence>MTAQGSPSVVPRYAVVGKFPPSQKATQELGDYLTEVGLDPTEAVFMGAVKCRTWGTAPNRTIIKACKPYLHEELALLPDTVTHVLVMGNEALQAALGKSGITKYRSQEYEIPTFHPETKSARTLVAIPTIAHSAVSRNPGQLQGFMADLRYFAARVGGKEGGAAQVAPPKNIRYVLDKLELRRLKRALENADIVSYDIESASDHPGFLESDPSSKIVSISFTILSKDKKLSAWAVPLFHPQSPWRRIWERVLEFIREAFCKVPRSIAHNGKFDNRWLRQWGVERYLTFDTMLAAHLLNENRAKGLKPLAHTELGVPNWGIDTKDLLNVPIMEVLEYNALDTWYTYFLYRKFRRQLLEQKRLRAIFQRFFMPSANEFTGIERRGVWTDRERLFTRYEEAKQKLAEIETKLREYVPEDHPYKLYDRQGNLKDDGVNFNASNFLRWLLFEHLGLPVIKRGKEKDDGSPGAPSVAEGVMMELAEIHPMAQLLIDRVEWYKFCTAFFAAYTELITADDRIHTTFKLHGTTTGRLSSGKENDGEKISAKKQVRGVNLQQVPRNKFIRGLFGAPPGSYFVEFDYSQVELRVAAELAHEPTMIHLYQTGQDIHMTMAMQMTGKPAHLVTKEERKKAKSVNFGFLYGMQWRKYIETAWNNYGLRVTEEEAQLFRKAFFLQFPELLVWHRKQRAMVAKYGRVESPLGRVRHLPDIYSPDREVKAEAERQAINSPVQSFASDMILISLVVLHKKFREMGLKARSIGTVHDALNLEIPENEMAVALPMIKDVMENLPLREWFGVELHVPIIADCKIGFRWGDAAEVEDASILGDPAKLQSWLREHDLAC</sequence>
<dbReference type="InterPro" id="IPR001098">
    <property type="entry name" value="DNA-dir_DNA_pol_A_palm_dom"/>
</dbReference>
<dbReference type="GO" id="GO:0003677">
    <property type="term" value="F:DNA binding"/>
    <property type="evidence" value="ECO:0007669"/>
    <property type="project" value="InterPro"/>
</dbReference>
<accession>A0A8F2E6E8</accession>
<dbReference type="SUPFAM" id="SSF52141">
    <property type="entry name" value="Uracil-DNA glycosylase-like"/>
    <property type="match status" value="1"/>
</dbReference>
<reference evidence="5" key="1">
    <citation type="submission" date="2021-03" db="EMBL/GenBank/DDBJ databases">
        <authorList>
            <person name="Alqahtani R."/>
            <person name="Behailu E."/>
            <person name="Cappabianca D.W."/>
            <person name="Csanadi-Schwartz K.M."/>
            <person name="Dalal A.S."/>
            <person name="Fahim M.S."/>
            <person name="Franklin J.M."/>
            <person name="Gluckman M.H."/>
            <person name="Levine C.J."/>
            <person name="Martin N."/>
            <person name="Milza N."/>
            <person name="Najmabadi R."/>
            <person name="Newman A.M."/>
            <person name="Pajunar M."/>
            <person name="Qalawee I."/>
            <person name="Rizvi A."/>
            <person name="Samuel A."/>
            <person name="Smith A."/>
            <person name="Swann F.E."/>
            <person name="Sweeney P."/>
            <person name="Torres N.R."/>
            <person name="Ventrone L."/>
            <person name="Ventura L."/>
            <person name="Wroe M."/>
            <person name="Acquaye N.A."/>
            <person name="Agnes T.J."/>
            <person name="Ahmed A."/>
            <person name="Ahmed S."/>
            <person name="Amodu B.A."/>
            <person name="Arefeayne N.F."/>
            <person name="Asamoah-Frimpong E.A."/>
            <person name="Attaran A."/>
            <person name="Barragan J.M."/>
            <person name="Baumgarten L.N."/>
            <person name="Berhane B."/>
            <person name="Beyene A."/>
            <person name="Bhattarai B."/>
            <person name="Biondokin D.V."/>
            <person name="Boone B.K."/>
            <person name="Burney S.Z."/>
            <person name="Cayanan J.-R.T."/>
            <person name="Cesta G."/>
            <person name="Chang J."/>
            <person name="Chavez J."/>
            <person name="Chorbajian C."/>
            <person name="Christian S."/>
            <person name="Corns J.R."/>
            <person name="Corns N.R."/>
            <person name="Cowan J.T."/>
            <person name="Coyne C."/>
            <person name="Dadzie B."/>
            <person name="Datu D.-L.V."/>
            <person name="Deng B.C."/>
            <person name="Der L."/>
            <person name="Dickerson K."/>
            <person name="Dozier E."/>
            <person name="Egbunine A.O."/>
            <person name="Farooq M."/>
            <person name="Fonge A.E."/>
            <person name="Ghomsi-Nono M.P."/>
            <person name="Giampietro H."/>
            <person name="Gunnison R.P."/>
            <person name="Han S.H."/>
            <person name="Hennigan A.J."/>
            <person name="Hong A.N."/>
            <person name="Ijomor E.C."/>
            <person name="Jalali A."/>
            <person name="Jamil T.Z."/>
            <person name="Jenkins C.R."/>
            <person name="Joseph M.A."/>
            <person name="Jowanowitch O.J."/>
            <person name="Kang D."/>
            <person name="Khan A."/>
            <person name="Khan Z.K."/>
            <person name="Kiewe T."/>
            <person name="Kjerulf A.B."/>
            <person name="Kolosey V."/>
            <person name="Kurup M."/>
            <person name="Lee V.H."/>
            <person name="Llontop-Maldonado V."/>
            <person name="Long P."/>
            <person name="Lu N."/>
            <person name="Majekodunmi A."/>
            <person name="Malik H.W."/>
            <person name="Marcellino S.C."/>
            <person name="Martinez L.A."/>
            <person name="Meher F.N."/>
            <person name="Michelin M.A."/>
            <person name="Mitchell K.G."/>
            <person name="Mullens W.J."/>
            <person name="Nwakama C."/>
            <person name="Nwosu F.T."/>
            <person name="Oboh E.C."/>
            <person name="Odujinrin O."/>
            <person name="Ogunsan O."/>
            <person name="O'Neill K."/>
            <person name="Oxlaj J.A."/>
            <person name="Patel A.K."/>
            <person name="Patel B.R."/>
            <person name="Pham Q."/>
            <person name="Porter J."/>
            <person name="Portes J."/>
            <person name="Prokopenko A."/>
            <person name="Quraishi M."/>
            <person name="Qureshi M.-A."/>
            <person name="Rivera A."/>
            <person name="Rubalsky V."/>
            <person name="Saikali Y."/>
            <person name="Saqaf K."/>
            <person name="Saroya S.R."/>
            <person name="Seas A."/>
            <person name="Shadrick R.E."/>
            <person name="Sharda N."/>
            <person name="Sigindere M.T."/>
            <person name="Simbi V.G."/>
            <person name="Thuzar C."/>
            <person name="Tran K."/>
            <person name="Tran V.D."/>
            <person name="Trang W."/>
            <person name="Vaishnav N."/>
            <person name="Vuong K."/>
            <person name="Walker C."/>
            <person name="Wallace S.A."/>
            <person name="Warfield J.C."/>
            <person name="Wikina T."/>
            <person name="Wobbeking F.T."/>
            <person name="Worrent L.D."/>
            <person name="Yan T."/>
            <person name="Zehra A."/>
            <person name="Avazpour P."/>
            <person name="Kim F.M."/>
            <person name="Mason K."/>
            <person name="Nguyen D.A."/>
            <person name="Pettit S.M."/>
            <person name="Zhou O.J."/>
            <person name="Brissett D.L."/>
            <person name="Gualtieri C."/>
            <person name="Hufford T.M."/>
            <person name="Ko J.M."/>
            <person name="Novak J.K."/>
            <person name="Smith Z.M."/>
            <person name="Mayer-Bacon C."/>
            <person name="Erill I."/>
            <person name="Caruso S.M."/>
            <person name="Garlena R.A."/>
            <person name="Russell D.A."/>
            <person name="Pope W.H."/>
            <person name="Jacobs-Sera D."/>
            <person name="Hatfull G.F."/>
        </authorList>
    </citation>
    <scope>NUCLEOTIDE SEQUENCE</scope>
</reference>
<proteinExistence type="predicted"/>
<dbReference type="Gene3D" id="3.40.470.10">
    <property type="entry name" value="Uracil-DNA glycosylase-like domain"/>
    <property type="match status" value="1"/>
</dbReference>
<dbReference type="InterPro" id="IPR012337">
    <property type="entry name" value="RNaseH-like_sf"/>
</dbReference>
<dbReference type="PANTHER" id="PTHR10133:SF27">
    <property type="entry name" value="DNA POLYMERASE NU"/>
    <property type="match status" value="1"/>
</dbReference>
<dbReference type="InterPro" id="IPR043502">
    <property type="entry name" value="DNA/RNA_pol_sf"/>
</dbReference>
<feature type="domain" description="3'-5' exonuclease" evidence="3">
    <location>
        <begin position="172"/>
        <end position="356"/>
    </location>
</feature>
<keyword evidence="1" id="KW-0235">DNA replication</keyword>
<dbReference type="InterPro" id="IPR002562">
    <property type="entry name" value="3'-5'_exonuclease_dom"/>
</dbReference>
<evidence type="ECO:0000313" key="6">
    <source>
        <dbReference type="Proteomes" id="UP000683386"/>
    </source>
</evidence>
<dbReference type="GO" id="GO:0039693">
    <property type="term" value="P:viral DNA genome replication"/>
    <property type="evidence" value="ECO:0007669"/>
    <property type="project" value="UniProtKB-KW"/>
</dbReference>
<dbReference type="GO" id="GO:0006302">
    <property type="term" value="P:double-strand break repair"/>
    <property type="evidence" value="ECO:0007669"/>
    <property type="project" value="TreeGrafter"/>
</dbReference>
<evidence type="ECO:0000313" key="5">
    <source>
        <dbReference type="EMBL" id="QWT29861.1"/>
    </source>
</evidence>
<dbReference type="InterPro" id="IPR036895">
    <property type="entry name" value="Uracil-DNA_glycosylase-like_sf"/>
</dbReference>
<dbReference type="InterPro" id="IPR005122">
    <property type="entry name" value="Uracil-DNA_glycosylase-like"/>
</dbReference>
<feature type="domain" description="DNA-directed DNA polymerase family A palm" evidence="4">
    <location>
        <begin position="557"/>
        <end position="769"/>
    </location>
</feature>
<dbReference type="EMBL" id="MW822144">
    <property type="protein sequence ID" value="QWT29861.1"/>
    <property type="molecule type" value="Genomic_DNA"/>
</dbReference>
<dbReference type="PRINTS" id="PR00868">
    <property type="entry name" value="DNAPOLI"/>
</dbReference>
<dbReference type="Gene3D" id="1.10.150.20">
    <property type="entry name" value="5' to 3' exonuclease, C-terminal subdomain"/>
    <property type="match status" value="1"/>
</dbReference>
<dbReference type="Proteomes" id="UP000683386">
    <property type="component" value="Segment"/>
</dbReference>
<evidence type="ECO:0000256" key="1">
    <source>
        <dbReference type="ARBA" id="ARBA00022705"/>
    </source>
</evidence>
<dbReference type="GO" id="GO:0003887">
    <property type="term" value="F:DNA-directed DNA polymerase activity"/>
    <property type="evidence" value="ECO:0007669"/>
    <property type="project" value="InterPro"/>
</dbReference>
<dbReference type="InterPro" id="IPR002298">
    <property type="entry name" value="DNA_polymerase_A"/>
</dbReference>
<dbReference type="SMART" id="SM00474">
    <property type="entry name" value="35EXOc"/>
    <property type="match status" value="1"/>
</dbReference>
<dbReference type="GeneID" id="77931552"/>
<dbReference type="KEGG" id="vg:77931552"/>
<dbReference type="Gene3D" id="3.30.70.370">
    <property type="match status" value="1"/>
</dbReference>
<dbReference type="InterPro" id="IPR036397">
    <property type="entry name" value="RNaseH_sf"/>
</dbReference>
<gene>
    <name evidence="5" type="primary">80</name>
    <name evidence="5" type="ORF">SEA_KIMJONGPHILL_80</name>
</gene>
<dbReference type="Pfam" id="PF03167">
    <property type="entry name" value="UDG"/>
    <property type="match status" value="1"/>
</dbReference>
<keyword evidence="6" id="KW-1185">Reference proteome</keyword>
<keyword evidence="2" id="KW-1194">Viral DNA replication</keyword>
<evidence type="ECO:0000259" key="4">
    <source>
        <dbReference type="SMART" id="SM00482"/>
    </source>
</evidence>
<name>A0A8F2E6E8_9CAUD</name>
<dbReference type="PANTHER" id="PTHR10133">
    <property type="entry name" value="DNA POLYMERASE I"/>
    <property type="match status" value="1"/>
</dbReference>
<dbReference type="SUPFAM" id="SSF53098">
    <property type="entry name" value="Ribonuclease H-like"/>
    <property type="match status" value="1"/>
</dbReference>
<dbReference type="RefSeq" id="YP_010655686.1">
    <property type="nucleotide sequence ID" value="NC_070830.1"/>
</dbReference>
<dbReference type="GO" id="GO:0006261">
    <property type="term" value="P:DNA-templated DNA replication"/>
    <property type="evidence" value="ECO:0007669"/>
    <property type="project" value="InterPro"/>
</dbReference>
<organism evidence="5 6">
    <name type="scientific">Streptomyces phage KimJongPhill</name>
    <dbReference type="NCBI Taxonomy" id="2848886"/>
    <lineage>
        <taxon>Viruses</taxon>
        <taxon>Duplodnaviria</taxon>
        <taxon>Heunggongvirae</taxon>
        <taxon>Uroviricota</taxon>
        <taxon>Caudoviricetes</taxon>
        <taxon>Zukovirus</taxon>
        <taxon>Zukovirus phill</taxon>
    </lineage>
</organism>
<dbReference type="SMART" id="SM00482">
    <property type="entry name" value="POLAc"/>
    <property type="match status" value="1"/>
</dbReference>
<dbReference type="Pfam" id="PF00476">
    <property type="entry name" value="DNA_pol_A"/>
    <property type="match status" value="1"/>
</dbReference>
<evidence type="ECO:0000256" key="2">
    <source>
        <dbReference type="ARBA" id="ARBA00023109"/>
    </source>
</evidence>
<dbReference type="Pfam" id="PF01612">
    <property type="entry name" value="DNA_pol_A_exo1"/>
    <property type="match status" value="1"/>
</dbReference>
<protein>
    <submittedName>
        <fullName evidence="5">DNA polymerase I</fullName>
    </submittedName>
</protein>
<evidence type="ECO:0000259" key="3">
    <source>
        <dbReference type="SMART" id="SM00474"/>
    </source>
</evidence>
<dbReference type="Gene3D" id="1.20.1060.10">
    <property type="entry name" value="Taq DNA Polymerase, Chain T, domain 4"/>
    <property type="match status" value="1"/>
</dbReference>
<dbReference type="SUPFAM" id="SSF56672">
    <property type="entry name" value="DNA/RNA polymerases"/>
    <property type="match status" value="1"/>
</dbReference>